<dbReference type="PANTHER" id="PTHR46692:SF1">
    <property type="entry name" value="NUCLEOSIDE HYDROLASE 3-RELATED"/>
    <property type="match status" value="1"/>
</dbReference>
<keyword evidence="1" id="KW-0378">Hydrolase</keyword>
<dbReference type="EMBL" id="LXQA010251114">
    <property type="protein sequence ID" value="MCI38031.1"/>
    <property type="molecule type" value="Genomic_DNA"/>
</dbReference>
<evidence type="ECO:0000313" key="2">
    <source>
        <dbReference type="Proteomes" id="UP000265520"/>
    </source>
</evidence>
<dbReference type="AlphaFoldDB" id="A0A392RN25"/>
<comment type="caution">
    <text evidence="1">The sequence shown here is derived from an EMBL/GenBank/DDBJ whole genome shotgun (WGS) entry which is preliminary data.</text>
</comment>
<organism evidence="1 2">
    <name type="scientific">Trifolium medium</name>
    <dbReference type="NCBI Taxonomy" id="97028"/>
    <lineage>
        <taxon>Eukaryota</taxon>
        <taxon>Viridiplantae</taxon>
        <taxon>Streptophyta</taxon>
        <taxon>Embryophyta</taxon>
        <taxon>Tracheophyta</taxon>
        <taxon>Spermatophyta</taxon>
        <taxon>Magnoliopsida</taxon>
        <taxon>eudicotyledons</taxon>
        <taxon>Gunneridae</taxon>
        <taxon>Pentapetalae</taxon>
        <taxon>rosids</taxon>
        <taxon>fabids</taxon>
        <taxon>Fabales</taxon>
        <taxon>Fabaceae</taxon>
        <taxon>Papilionoideae</taxon>
        <taxon>50 kb inversion clade</taxon>
        <taxon>NPAAA clade</taxon>
        <taxon>Hologalegina</taxon>
        <taxon>IRL clade</taxon>
        <taxon>Trifolieae</taxon>
        <taxon>Trifolium</taxon>
    </lineage>
</organism>
<dbReference type="GO" id="GO:0016787">
    <property type="term" value="F:hydrolase activity"/>
    <property type="evidence" value="ECO:0007669"/>
    <property type="project" value="UniProtKB-KW"/>
</dbReference>
<sequence length="53" mass="5685">MTTTGGCRYRQAIPVGLGGRLDVDANYGIRKAFLPQNLLNLDTRATNCSTGVD</sequence>
<evidence type="ECO:0000313" key="1">
    <source>
        <dbReference type="EMBL" id="MCI38031.1"/>
    </source>
</evidence>
<name>A0A392RN25_9FABA</name>
<protein>
    <submittedName>
        <fullName evidence="1">Pyrimidine-specific ribonucleoside hydrolase rihB</fullName>
    </submittedName>
</protein>
<dbReference type="Proteomes" id="UP000265520">
    <property type="component" value="Unassembled WGS sequence"/>
</dbReference>
<proteinExistence type="predicted"/>
<dbReference type="PANTHER" id="PTHR46692">
    <property type="entry name" value="INOSINE-URIDINE PREFERRING NUCLEOSIDE HYDROLASE FAMILY PROTEIN"/>
    <property type="match status" value="1"/>
</dbReference>
<reference evidence="1 2" key="1">
    <citation type="journal article" date="2018" name="Front. Plant Sci.">
        <title>Red Clover (Trifolium pratense) and Zigzag Clover (T. medium) - A Picture of Genomic Similarities and Differences.</title>
        <authorList>
            <person name="Dluhosova J."/>
            <person name="Istvanek J."/>
            <person name="Nedelnik J."/>
            <person name="Repkova J."/>
        </authorList>
    </citation>
    <scope>NUCLEOTIDE SEQUENCE [LARGE SCALE GENOMIC DNA]</scope>
    <source>
        <strain evidence="2">cv. 10/8</strain>
        <tissue evidence="1">Leaf</tissue>
    </source>
</reference>
<keyword evidence="2" id="KW-1185">Reference proteome</keyword>
<accession>A0A392RN25</accession>